<evidence type="ECO:0000256" key="3">
    <source>
        <dbReference type="ARBA" id="ARBA00008281"/>
    </source>
</evidence>
<reference evidence="11 12" key="1">
    <citation type="submission" date="2020-07" db="EMBL/GenBank/DDBJ databases">
        <title>Sequencing the genomes of 1000 actinobacteria strains.</title>
        <authorList>
            <person name="Klenk H.-P."/>
        </authorList>
    </citation>
    <scope>NUCLEOTIDE SEQUENCE [LARGE SCALE GENOMIC DNA]</scope>
    <source>
        <strain evidence="11 12">DSM 24552</strain>
    </source>
</reference>
<accession>A0A7Y9UVG3</accession>
<comment type="caution">
    <text evidence="11">The sequence shown here is derived from an EMBL/GenBank/DDBJ whole genome shotgun (WGS) entry which is preliminary data.</text>
</comment>
<proteinExistence type="inferred from homology"/>
<evidence type="ECO:0000313" key="11">
    <source>
        <dbReference type="EMBL" id="NYG57045.1"/>
    </source>
</evidence>
<evidence type="ECO:0000256" key="5">
    <source>
        <dbReference type="ARBA" id="ARBA00022500"/>
    </source>
</evidence>
<keyword evidence="4 10" id="KW-1003">Cell membrane</keyword>
<evidence type="ECO:0000256" key="6">
    <source>
        <dbReference type="ARBA" id="ARBA00022692"/>
    </source>
</evidence>
<evidence type="ECO:0000256" key="1">
    <source>
        <dbReference type="ARBA" id="ARBA00002254"/>
    </source>
</evidence>
<feature type="transmembrane region" description="Helical" evidence="10">
    <location>
        <begin position="26"/>
        <end position="44"/>
    </location>
</feature>
<comment type="subcellular location">
    <subcellularLocation>
        <location evidence="2">Cell membrane</location>
        <topology evidence="2">Single-pass membrane protein</topology>
    </subcellularLocation>
</comment>
<name>A0A7Y9UVG3_9ACTN</name>
<evidence type="ECO:0000256" key="4">
    <source>
        <dbReference type="ARBA" id="ARBA00022475"/>
    </source>
</evidence>
<dbReference type="RefSeq" id="WP_218848857.1">
    <property type="nucleotide sequence ID" value="NZ_JACCAC010000001.1"/>
</dbReference>
<protein>
    <recommendedName>
        <fullName evidence="10">Flagellar protein FliL</fullName>
    </recommendedName>
</protein>
<evidence type="ECO:0000256" key="10">
    <source>
        <dbReference type="RuleBase" id="RU364125"/>
    </source>
</evidence>
<dbReference type="GO" id="GO:0006935">
    <property type="term" value="P:chemotaxis"/>
    <property type="evidence" value="ECO:0007669"/>
    <property type="project" value="UniProtKB-KW"/>
</dbReference>
<evidence type="ECO:0000256" key="9">
    <source>
        <dbReference type="ARBA" id="ARBA00023136"/>
    </source>
</evidence>
<dbReference type="Pfam" id="PF03748">
    <property type="entry name" value="FliL"/>
    <property type="match status" value="1"/>
</dbReference>
<evidence type="ECO:0000313" key="12">
    <source>
        <dbReference type="Proteomes" id="UP000544110"/>
    </source>
</evidence>
<dbReference type="AlphaFoldDB" id="A0A7Y9UVG3"/>
<evidence type="ECO:0000256" key="2">
    <source>
        <dbReference type="ARBA" id="ARBA00004162"/>
    </source>
</evidence>
<evidence type="ECO:0000256" key="8">
    <source>
        <dbReference type="ARBA" id="ARBA00022989"/>
    </source>
</evidence>
<dbReference type="GO" id="GO:0005886">
    <property type="term" value="C:plasma membrane"/>
    <property type="evidence" value="ECO:0007669"/>
    <property type="project" value="UniProtKB-SubCell"/>
</dbReference>
<organism evidence="11 12">
    <name type="scientific">Nocardioides perillae</name>
    <dbReference type="NCBI Taxonomy" id="1119534"/>
    <lineage>
        <taxon>Bacteria</taxon>
        <taxon>Bacillati</taxon>
        <taxon>Actinomycetota</taxon>
        <taxon>Actinomycetes</taxon>
        <taxon>Propionibacteriales</taxon>
        <taxon>Nocardioidaceae</taxon>
        <taxon>Nocardioides</taxon>
    </lineage>
</organism>
<dbReference type="InterPro" id="IPR005503">
    <property type="entry name" value="FliL"/>
</dbReference>
<comment type="function">
    <text evidence="1 10">Controls the rotational direction of flagella during chemotaxis.</text>
</comment>
<dbReference type="PANTHER" id="PTHR35091">
    <property type="entry name" value="FLAGELLAR PROTEIN FLIL"/>
    <property type="match status" value="1"/>
</dbReference>
<keyword evidence="12" id="KW-1185">Reference proteome</keyword>
<keyword evidence="11" id="KW-0282">Flagellum</keyword>
<dbReference type="PANTHER" id="PTHR35091:SF2">
    <property type="entry name" value="FLAGELLAR PROTEIN FLIL"/>
    <property type="match status" value="1"/>
</dbReference>
<comment type="similarity">
    <text evidence="3 10">Belongs to the FliL family.</text>
</comment>
<keyword evidence="6 10" id="KW-0812">Transmembrane</keyword>
<gene>
    <name evidence="11" type="ORF">BJ989_003349</name>
</gene>
<dbReference type="Proteomes" id="UP000544110">
    <property type="component" value="Unassembled WGS sequence"/>
</dbReference>
<keyword evidence="5 10" id="KW-0145">Chemotaxis</keyword>
<keyword evidence="11" id="KW-0966">Cell projection</keyword>
<sequence>MTITAMPGAPAGDAAPEEKKGGKKKLVIVVVLLAVLGGAGYWFFLKPSGPPPPPEPGEVTALEPIQVNLAGGHFLRIGIALQATTTVAHDVEGSKALDAVIHVYSGKKLEEVMAPKEREHLKEELKKEVDHLYHGDVMDVYLTEYVAQ</sequence>
<keyword evidence="9 10" id="KW-0472">Membrane</keyword>
<evidence type="ECO:0000256" key="7">
    <source>
        <dbReference type="ARBA" id="ARBA00022779"/>
    </source>
</evidence>
<keyword evidence="8 10" id="KW-1133">Transmembrane helix</keyword>
<dbReference type="GO" id="GO:0009425">
    <property type="term" value="C:bacterial-type flagellum basal body"/>
    <property type="evidence" value="ECO:0007669"/>
    <property type="project" value="InterPro"/>
</dbReference>
<keyword evidence="11" id="KW-0969">Cilium</keyword>
<dbReference type="EMBL" id="JACCAC010000001">
    <property type="protein sequence ID" value="NYG57045.1"/>
    <property type="molecule type" value="Genomic_DNA"/>
</dbReference>
<dbReference type="GO" id="GO:0071978">
    <property type="term" value="P:bacterial-type flagellum-dependent swarming motility"/>
    <property type="evidence" value="ECO:0007669"/>
    <property type="project" value="TreeGrafter"/>
</dbReference>
<keyword evidence="7 10" id="KW-0283">Flagellar rotation</keyword>